<reference evidence="2" key="1">
    <citation type="submission" date="2017-01" db="EMBL/GenBank/DDBJ databases">
        <title>Comparative genomics of anhydrobiosis in the tardigrade Hypsibius dujardini.</title>
        <authorList>
            <person name="Yoshida Y."/>
            <person name="Koutsovoulos G."/>
            <person name="Laetsch D."/>
            <person name="Stevens L."/>
            <person name="Kumar S."/>
            <person name="Horikawa D."/>
            <person name="Ishino K."/>
            <person name="Komine S."/>
            <person name="Tomita M."/>
            <person name="Blaxter M."/>
            <person name="Arakawa K."/>
        </authorList>
    </citation>
    <scope>NUCLEOTIDE SEQUENCE [LARGE SCALE GENOMIC DNA]</scope>
    <source>
        <strain evidence="2">Z151</strain>
    </source>
</reference>
<keyword evidence="2" id="KW-1185">Reference proteome</keyword>
<dbReference type="EMBL" id="MTYJ01000478">
    <property type="protein sequence ID" value="OWA54890.1"/>
    <property type="molecule type" value="Genomic_DNA"/>
</dbReference>
<evidence type="ECO:0000313" key="2">
    <source>
        <dbReference type="Proteomes" id="UP000192578"/>
    </source>
</evidence>
<dbReference type="InterPro" id="IPR036397">
    <property type="entry name" value="RNaseH_sf"/>
</dbReference>
<sequence length="150" mass="17152">MYPPIAPELKGRILALGSLNWSSRVILSELKKENLKVCQKTISNVLKNHNNGTRLYVVEPKAKVNAAYFIEKILSPMMLVDVPKLYGRDAKKVILHMDSARSHTAKPVYDWLDSHGIKYFTKEQWLANSPEVSPMEFFANGYFKSQLAKR</sequence>
<comment type="caution">
    <text evidence="1">The sequence shown here is derived from an EMBL/GenBank/DDBJ whole genome shotgun (WGS) entry which is preliminary data.</text>
</comment>
<gene>
    <name evidence="1" type="ORF">BV898_19282</name>
</gene>
<proteinExistence type="predicted"/>
<dbReference type="OrthoDB" id="9971063at2759"/>
<dbReference type="Proteomes" id="UP000192578">
    <property type="component" value="Unassembled WGS sequence"/>
</dbReference>
<organism evidence="1 2">
    <name type="scientific">Hypsibius exemplaris</name>
    <name type="common">Freshwater tardigrade</name>
    <dbReference type="NCBI Taxonomy" id="2072580"/>
    <lineage>
        <taxon>Eukaryota</taxon>
        <taxon>Metazoa</taxon>
        <taxon>Ecdysozoa</taxon>
        <taxon>Tardigrada</taxon>
        <taxon>Eutardigrada</taxon>
        <taxon>Parachela</taxon>
        <taxon>Hypsibioidea</taxon>
        <taxon>Hypsibiidae</taxon>
        <taxon>Hypsibius</taxon>
    </lineage>
</organism>
<name>A0A9X6RPG4_HYPEX</name>
<dbReference type="Gene3D" id="3.30.420.10">
    <property type="entry name" value="Ribonuclease H-like superfamily/Ribonuclease H"/>
    <property type="match status" value="1"/>
</dbReference>
<dbReference type="AlphaFoldDB" id="A0A9X6RPG4"/>
<evidence type="ECO:0000313" key="1">
    <source>
        <dbReference type="EMBL" id="OWA54890.1"/>
    </source>
</evidence>
<accession>A0A9X6RPG4</accession>
<dbReference type="GO" id="GO:0003676">
    <property type="term" value="F:nucleic acid binding"/>
    <property type="evidence" value="ECO:0007669"/>
    <property type="project" value="InterPro"/>
</dbReference>
<evidence type="ECO:0008006" key="3">
    <source>
        <dbReference type="Google" id="ProtNLM"/>
    </source>
</evidence>
<protein>
    <recommendedName>
        <fullName evidence="3">Tc1-like transposase DDE domain-containing protein</fullName>
    </recommendedName>
</protein>